<evidence type="ECO:0000256" key="3">
    <source>
        <dbReference type="SAM" id="SignalP"/>
    </source>
</evidence>
<dbReference type="InterPro" id="IPR000160">
    <property type="entry name" value="GGDEF_dom"/>
</dbReference>
<keyword evidence="5" id="KW-0808">Transferase</keyword>
<evidence type="ECO:0000313" key="6">
    <source>
        <dbReference type="Proteomes" id="UP000239735"/>
    </source>
</evidence>
<feature type="signal peptide" evidence="3">
    <location>
        <begin position="1"/>
        <end position="20"/>
    </location>
</feature>
<gene>
    <name evidence="5" type="ORF">SBA5_80047</name>
</gene>
<dbReference type="AlphaFoldDB" id="A0A2N9M5E4"/>
<keyword evidence="2" id="KW-0812">Transmembrane</keyword>
<dbReference type="PANTHER" id="PTHR44757">
    <property type="entry name" value="DIGUANYLATE CYCLASE DGCP"/>
    <property type="match status" value="1"/>
</dbReference>
<proteinExistence type="predicted"/>
<dbReference type="Proteomes" id="UP000239735">
    <property type="component" value="Unassembled WGS sequence"/>
</dbReference>
<reference evidence="6" key="1">
    <citation type="submission" date="2018-02" db="EMBL/GenBank/DDBJ databases">
        <authorList>
            <person name="Hausmann B."/>
        </authorList>
    </citation>
    <scope>NUCLEOTIDE SEQUENCE [LARGE SCALE GENOMIC DNA]</scope>
    <source>
        <strain evidence="6">Peat soil MAG SbA5</strain>
    </source>
</reference>
<dbReference type="NCBIfam" id="TIGR00254">
    <property type="entry name" value="GGDEF"/>
    <property type="match status" value="1"/>
</dbReference>
<evidence type="ECO:0000256" key="1">
    <source>
        <dbReference type="SAM" id="MobiDB-lite"/>
    </source>
</evidence>
<dbReference type="GO" id="GO:0052621">
    <property type="term" value="F:diguanylate cyclase activity"/>
    <property type="evidence" value="ECO:0007669"/>
    <property type="project" value="UniProtKB-EC"/>
</dbReference>
<dbReference type="InterPro" id="IPR029787">
    <property type="entry name" value="Nucleotide_cyclase"/>
</dbReference>
<dbReference type="Pfam" id="PF00990">
    <property type="entry name" value="GGDEF"/>
    <property type="match status" value="1"/>
</dbReference>
<dbReference type="EMBL" id="OKRB01000141">
    <property type="protein sequence ID" value="SPE30678.1"/>
    <property type="molecule type" value="Genomic_DNA"/>
</dbReference>
<dbReference type="SUPFAM" id="SSF55073">
    <property type="entry name" value="Nucleotide cyclase"/>
    <property type="match status" value="1"/>
</dbReference>
<evidence type="ECO:0000259" key="4">
    <source>
        <dbReference type="PROSITE" id="PS50887"/>
    </source>
</evidence>
<feature type="transmembrane region" description="Helical" evidence="2">
    <location>
        <begin position="443"/>
        <end position="463"/>
    </location>
</feature>
<dbReference type="SMART" id="SM00267">
    <property type="entry name" value="GGDEF"/>
    <property type="match status" value="1"/>
</dbReference>
<feature type="domain" description="GGDEF" evidence="4">
    <location>
        <begin position="625"/>
        <end position="760"/>
    </location>
</feature>
<accession>A0A2N9M5E4</accession>
<keyword evidence="2" id="KW-0472">Membrane</keyword>
<evidence type="ECO:0000256" key="2">
    <source>
        <dbReference type="SAM" id="Phobius"/>
    </source>
</evidence>
<protein>
    <submittedName>
        <fullName evidence="5">Putative Diguanylate cyclase</fullName>
        <ecNumber evidence="5">2.7.7.65</ecNumber>
    </submittedName>
</protein>
<dbReference type="InterPro" id="IPR052155">
    <property type="entry name" value="Biofilm_reg_signaling"/>
</dbReference>
<dbReference type="PANTHER" id="PTHR44757:SF2">
    <property type="entry name" value="BIOFILM ARCHITECTURE MAINTENANCE PROTEIN MBAA"/>
    <property type="match status" value="1"/>
</dbReference>
<keyword evidence="3" id="KW-0732">Signal</keyword>
<dbReference type="PROSITE" id="PS50887">
    <property type="entry name" value="GGDEF"/>
    <property type="match status" value="1"/>
</dbReference>
<feature type="chain" id="PRO_5014854310" evidence="3">
    <location>
        <begin position="21"/>
        <end position="768"/>
    </location>
</feature>
<keyword evidence="2" id="KW-1133">Transmembrane helix</keyword>
<feature type="region of interest" description="Disordered" evidence="1">
    <location>
        <begin position="749"/>
        <end position="768"/>
    </location>
</feature>
<dbReference type="Gene3D" id="3.30.70.270">
    <property type="match status" value="1"/>
</dbReference>
<dbReference type="InterPro" id="IPR043128">
    <property type="entry name" value="Rev_trsase/Diguanyl_cyclase"/>
</dbReference>
<dbReference type="OrthoDB" id="105420at2"/>
<keyword evidence="5" id="KW-0548">Nucleotidyltransferase</keyword>
<dbReference type="CDD" id="cd01949">
    <property type="entry name" value="GGDEF"/>
    <property type="match status" value="1"/>
</dbReference>
<name>A0A2N9M5E4_9BACT</name>
<evidence type="ECO:0000313" key="5">
    <source>
        <dbReference type="EMBL" id="SPE30678.1"/>
    </source>
</evidence>
<sequence length="768" mass="84861">MKRAVALFAMLAGCMPGVCAASPAPLTTLRAIAALTNAQASRHVPVSFEATVTYFRGYDADLFVQEADTAIYVHTATGLKLVPGDQVLVRGTTHESFRPFVDGKEVFRLGHGPLPRPERASIAQMVRAETDCRLVTVRAFIRSADIVPDSRSFVPAIYLRMIVDGQQVDANVDSSDENTLKDLLDAEVQITGVVSGHFDNKMQQTGILFHVQSLADVKILERPGFDPWSLPVTPMDRMFTGYRVRDLTQRMRLEGTITYYQPGAALVLQEGSKSLWIQTDDYRPLRIGDRATAIGFPDIENGFLTLTRSEVRDSSLPAPIAPSLFAWRDLASGGNLSASHIFDLVSIEGQVVTEVRQATQDEYVLEAGGHLFSAILRHPGSLSRIPLLPMKQVPLGSRIRVTGICMLADANPFNGDVPFNILIRNFDDIAVVARPPWLNVRHLMLLVGLLLSVVIAIGIRSWFLERRVRHRTAALAYLERRRSRILEAINGSRPLSEIIEQITEVVSFRLHGAACWCEIADGARLGKPPLRITSQRIIQHEIPGRSGASLGTIYAAIHRLNRPRPEESEALSLGTNLASLAIETSRLYSDLVHRSEFDLLTDVPNRFSLERNLEALIHDCGQFAGIFGLIFIDLDRFKQVNDQFGHQVGDLYLQQAALHMKRQLRPADTLARLGGDEFAVVVPAVRNRDDVEEIALRLERSFDEPFSIEGRELHGSASVGIALYPDDAGTADELLSRADAAMYAVKQSRHRGGQMPAEDSAQDLAHCA</sequence>
<dbReference type="EC" id="2.7.7.65" evidence="5"/>
<organism evidence="5 6">
    <name type="scientific">Candidatus Sulfuritelmatomonas gaucii</name>
    <dbReference type="NCBI Taxonomy" id="2043161"/>
    <lineage>
        <taxon>Bacteria</taxon>
        <taxon>Pseudomonadati</taxon>
        <taxon>Acidobacteriota</taxon>
        <taxon>Terriglobia</taxon>
        <taxon>Terriglobales</taxon>
        <taxon>Acidobacteriaceae</taxon>
        <taxon>Candidatus Sulfuritelmatomonas</taxon>
    </lineage>
</organism>